<keyword evidence="2" id="KW-1185">Reference proteome</keyword>
<accession>A0ABN7P4I9</accession>
<dbReference type="EMBL" id="CAJPIN010011974">
    <property type="protein sequence ID" value="CAG2060288.1"/>
    <property type="molecule type" value="Genomic_DNA"/>
</dbReference>
<protein>
    <submittedName>
        <fullName evidence="1">Uncharacterized protein</fullName>
    </submittedName>
</protein>
<gene>
    <name evidence="1" type="ORF">TPAB3V08_LOCUS7246</name>
</gene>
<evidence type="ECO:0000313" key="2">
    <source>
        <dbReference type="Proteomes" id="UP001153148"/>
    </source>
</evidence>
<reference evidence="1" key="1">
    <citation type="submission" date="2021-03" db="EMBL/GenBank/DDBJ databases">
        <authorList>
            <person name="Tran Van P."/>
        </authorList>
    </citation>
    <scope>NUCLEOTIDE SEQUENCE</scope>
</reference>
<sequence>MWHVHPHDPLQSCKLLFLQILEETHFGFSYGTSNPIQADPENNLEILVGPNTSRPHYKNNQTTAYTSNIQNLTVPH</sequence>
<comment type="caution">
    <text evidence="1">The sequence shown here is derived from an EMBL/GenBank/DDBJ whole genome shotgun (WGS) entry which is preliminary data.</text>
</comment>
<proteinExistence type="predicted"/>
<dbReference type="Proteomes" id="UP001153148">
    <property type="component" value="Unassembled WGS sequence"/>
</dbReference>
<evidence type="ECO:0000313" key="1">
    <source>
        <dbReference type="EMBL" id="CAG2060288.1"/>
    </source>
</evidence>
<organism evidence="1 2">
    <name type="scientific">Timema podura</name>
    <name type="common">Walking stick</name>
    <dbReference type="NCBI Taxonomy" id="61482"/>
    <lineage>
        <taxon>Eukaryota</taxon>
        <taxon>Metazoa</taxon>
        <taxon>Ecdysozoa</taxon>
        <taxon>Arthropoda</taxon>
        <taxon>Hexapoda</taxon>
        <taxon>Insecta</taxon>
        <taxon>Pterygota</taxon>
        <taxon>Neoptera</taxon>
        <taxon>Polyneoptera</taxon>
        <taxon>Phasmatodea</taxon>
        <taxon>Timematodea</taxon>
        <taxon>Timematoidea</taxon>
        <taxon>Timematidae</taxon>
        <taxon>Timema</taxon>
    </lineage>
</organism>
<name>A0ABN7P4I9_TIMPD</name>